<reference evidence="7" key="1">
    <citation type="submission" date="2020-05" db="EMBL/GenBank/DDBJ databases">
        <authorList>
            <person name="Chiriac C."/>
            <person name="Salcher M."/>
            <person name="Ghai R."/>
            <person name="Kavagutti S V."/>
        </authorList>
    </citation>
    <scope>NUCLEOTIDE SEQUENCE</scope>
</reference>
<comment type="similarity">
    <text evidence="1">Belongs to the carbamate kinase family.</text>
</comment>
<dbReference type="GO" id="GO:0008804">
    <property type="term" value="F:carbamate kinase activity"/>
    <property type="evidence" value="ECO:0007669"/>
    <property type="project" value="InterPro"/>
</dbReference>
<dbReference type="InterPro" id="IPR001048">
    <property type="entry name" value="Asp/Glu/Uridylate_kinase"/>
</dbReference>
<keyword evidence="3" id="KW-0547">Nucleotide-binding</keyword>
<evidence type="ECO:0000313" key="7">
    <source>
        <dbReference type="EMBL" id="CAB4954285.1"/>
    </source>
</evidence>
<dbReference type="GO" id="GO:0005829">
    <property type="term" value="C:cytosol"/>
    <property type="evidence" value="ECO:0007669"/>
    <property type="project" value="TreeGrafter"/>
</dbReference>
<dbReference type="InterPro" id="IPR003964">
    <property type="entry name" value="Carb_kinase"/>
</dbReference>
<dbReference type="PRINTS" id="PR00474">
    <property type="entry name" value="GLU5KINASE"/>
</dbReference>
<organism evidence="7">
    <name type="scientific">freshwater metagenome</name>
    <dbReference type="NCBI Taxonomy" id="449393"/>
    <lineage>
        <taxon>unclassified sequences</taxon>
        <taxon>metagenomes</taxon>
        <taxon>ecological metagenomes</taxon>
    </lineage>
</organism>
<name>A0A6J7KFF8_9ZZZZ</name>
<dbReference type="Gene3D" id="3.40.1160.10">
    <property type="entry name" value="Acetylglutamate kinase-like"/>
    <property type="match status" value="1"/>
</dbReference>
<keyword evidence="4" id="KW-0418">Kinase</keyword>
<dbReference type="InterPro" id="IPR001057">
    <property type="entry name" value="Glu/AcGlu_kinase"/>
</dbReference>
<sequence length="101" mass="10609">MNADLVAAAIGGALRADSVIFLTDVDGIYRKWPDKSSIIDEISVEDLKSIENSFTDGMIPKVKAAINAIDSGAFSVRITNGTKLDAVLDALDNRGGTVVVA</sequence>
<dbReference type="PANTHER" id="PTHR30409">
    <property type="entry name" value="CARBAMATE KINASE"/>
    <property type="match status" value="1"/>
</dbReference>
<dbReference type="AlphaFoldDB" id="A0A6J7KFF8"/>
<evidence type="ECO:0000256" key="3">
    <source>
        <dbReference type="ARBA" id="ARBA00022741"/>
    </source>
</evidence>
<dbReference type="GO" id="GO:0019546">
    <property type="term" value="P:L-arginine deiminase pathway"/>
    <property type="evidence" value="ECO:0007669"/>
    <property type="project" value="TreeGrafter"/>
</dbReference>
<dbReference type="PANTHER" id="PTHR30409:SF1">
    <property type="entry name" value="CARBAMATE KINASE-RELATED"/>
    <property type="match status" value="1"/>
</dbReference>
<feature type="domain" description="Aspartate/glutamate/uridylate kinase" evidence="6">
    <location>
        <begin position="2"/>
        <end position="80"/>
    </location>
</feature>
<dbReference type="EMBL" id="CAFBNN010000086">
    <property type="protein sequence ID" value="CAB4954285.1"/>
    <property type="molecule type" value="Genomic_DNA"/>
</dbReference>
<keyword evidence="5" id="KW-0067">ATP-binding</keyword>
<gene>
    <name evidence="7" type="ORF">UFOPK3797_00703</name>
</gene>
<evidence type="ECO:0000256" key="2">
    <source>
        <dbReference type="ARBA" id="ARBA00022679"/>
    </source>
</evidence>
<proteinExistence type="inferred from homology"/>
<dbReference type="GO" id="GO:0005524">
    <property type="term" value="F:ATP binding"/>
    <property type="evidence" value="ECO:0007669"/>
    <property type="project" value="UniProtKB-KW"/>
</dbReference>
<evidence type="ECO:0000256" key="1">
    <source>
        <dbReference type="ARBA" id="ARBA00011066"/>
    </source>
</evidence>
<evidence type="ECO:0000256" key="4">
    <source>
        <dbReference type="ARBA" id="ARBA00022777"/>
    </source>
</evidence>
<evidence type="ECO:0000259" key="6">
    <source>
        <dbReference type="Pfam" id="PF00696"/>
    </source>
</evidence>
<keyword evidence="2" id="KW-0808">Transferase</keyword>
<protein>
    <submittedName>
        <fullName evidence="7">Unannotated protein</fullName>
    </submittedName>
</protein>
<accession>A0A6J7KFF8</accession>
<evidence type="ECO:0000256" key="5">
    <source>
        <dbReference type="ARBA" id="ARBA00022840"/>
    </source>
</evidence>
<dbReference type="SUPFAM" id="SSF53633">
    <property type="entry name" value="Carbamate kinase-like"/>
    <property type="match status" value="1"/>
</dbReference>
<dbReference type="Pfam" id="PF00696">
    <property type="entry name" value="AA_kinase"/>
    <property type="match status" value="1"/>
</dbReference>
<dbReference type="InterPro" id="IPR036393">
    <property type="entry name" value="AceGlu_kinase-like_sf"/>
</dbReference>